<feature type="region of interest" description="Disordered" evidence="6">
    <location>
        <begin position="301"/>
        <end position="322"/>
    </location>
</feature>
<keyword evidence="4 7" id="KW-0472">Membrane</keyword>
<feature type="transmembrane region" description="Helical" evidence="7">
    <location>
        <begin position="190"/>
        <end position="212"/>
    </location>
</feature>
<evidence type="ECO:0000256" key="1">
    <source>
        <dbReference type="ARBA" id="ARBA00004141"/>
    </source>
</evidence>
<evidence type="ECO:0000259" key="8">
    <source>
        <dbReference type="Pfam" id="PF20684"/>
    </source>
</evidence>
<dbReference type="EMBL" id="JAGPNK010000009">
    <property type="protein sequence ID" value="KAH7313638.1"/>
    <property type="molecule type" value="Genomic_DNA"/>
</dbReference>
<feature type="transmembrane region" description="Helical" evidence="7">
    <location>
        <begin position="266"/>
        <end position="287"/>
    </location>
</feature>
<feature type="compositionally biased region" description="Polar residues" evidence="6">
    <location>
        <begin position="381"/>
        <end position="405"/>
    </location>
</feature>
<evidence type="ECO:0000256" key="2">
    <source>
        <dbReference type="ARBA" id="ARBA00022692"/>
    </source>
</evidence>
<protein>
    <recommendedName>
        <fullName evidence="8">Rhodopsin domain-containing protein</fullName>
    </recommendedName>
</protein>
<evidence type="ECO:0000256" key="7">
    <source>
        <dbReference type="SAM" id="Phobius"/>
    </source>
</evidence>
<feature type="transmembrane region" description="Helical" evidence="7">
    <location>
        <begin position="56"/>
        <end position="77"/>
    </location>
</feature>
<feature type="transmembrane region" description="Helical" evidence="7">
    <location>
        <begin position="25"/>
        <end position="44"/>
    </location>
</feature>
<evidence type="ECO:0000256" key="3">
    <source>
        <dbReference type="ARBA" id="ARBA00022989"/>
    </source>
</evidence>
<comment type="subcellular location">
    <subcellularLocation>
        <location evidence="1">Membrane</location>
        <topology evidence="1">Multi-pass membrane protein</topology>
    </subcellularLocation>
</comment>
<dbReference type="PANTHER" id="PTHR33048">
    <property type="entry name" value="PTH11-LIKE INTEGRAL MEMBRANE PROTEIN (AFU_ORTHOLOGUE AFUA_5G11245)"/>
    <property type="match status" value="1"/>
</dbReference>
<name>A0A8K0WPS5_9HYPO</name>
<feature type="transmembrane region" description="Helical" evidence="7">
    <location>
        <begin position="224"/>
        <end position="246"/>
    </location>
</feature>
<evidence type="ECO:0000313" key="10">
    <source>
        <dbReference type="Proteomes" id="UP000813444"/>
    </source>
</evidence>
<dbReference type="InterPro" id="IPR049326">
    <property type="entry name" value="Rhodopsin_dom_fungi"/>
</dbReference>
<gene>
    <name evidence="9" type="ORF">B0I35DRAFT_480313</name>
</gene>
<feature type="domain" description="Rhodopsin" evidence="8">
    <location>
        <begin position="40"/>
        <end position="291"/>
    </location>
</feature>
<evidence type="ECO:0000256" key="4">
    <source>
        <dbReference type="ARBA" id="ARBA00023136"/>
    </source>
</evidence>
<keyword evidence="10" id="KW-1185">Reference proteome</keyword>
<reference evidence="9" key="1">
    <citation type="journal article" date="2021" name="Nat. Commun.">
        <title>Genetic determinants of endophytism in the Arabidopsis root mycobiome.</title>
        <authorList>
            <person name="Mesny F."/>
            <person name="Miyauchi S."/>
            <person name="Thiergart T."/>
            <person name="Pickel B."/>
            <person name="Atanasova L."/>
            <person name="Karlsson M."/>
            <person name="Huettel B."/>
            <person name="Barry K.W."/>
            <person name="Haridas S."/>
            <person name="Chen C."/>
            <person name="Bauer D."/>
            <person name="Andreopoulos W."/>
            <person name="Pangilinan J."/>
            <person name="LaButti K."/>
            <person name="Riley R."/>
            <person name="Lipzen A."/>
            <person name="Clum A."/>
            <person name="Drula E."/>
            <person name="Henrissat B."/>
            <person name="Kohler A."/>
            <person name="Grigoriev I.V."/>
            <person name="Martin F.M."/>
            <person name="Hacquard S."/>
        </authorList>
    </citation>
    <scope>NUCLEOTIDE SEQUENCE</scope>
    <source>
        <strain evidence="9">MPI-CAGE-CH-0235</strain>
    </source>
</reference>
<keyword evidence="3 7" id="KW-1133">Transmembrane helix</keyword>
<dbReference type="InterPro" id="IPR052337">
    <property type="entry name" value="SAT4-like"/>
</dbReference>
<dbReference type="AlphaFoldDB" id="A0A8K0WPS5"/>
<sequence length="405" mass="45695">MASLAAPPALYGTTTDLISRNAFEIVVWVGLGVCATITTLRMTTRIICFRALFLEDYLILATLAMLIAIAGILQHFLPNIYYTMAVQNGRALPGLDFPTRLTDGLRAGIAVQVLSIVGIWFIKLNFLIFFHRLGRQIRSYQVWWWVAFGVVIACGITSLGIIPYDCSLGDFSHILMVCSTESSLNHIYTVYRVSIAMDVISDAIIICFPIVLVWKSKINLRQKLLLTGVFLLVVFNIIVTIIRGSIFGGIYNNTSSNDRKVLNVSWMLFWFYLEYITALIVACLISFRSLWISRKQQNKSQEAQRQTPEHVAAARQESPKPLSPWGKFQTSLLDTLHTLEGTTVNGDDRAFIQLNFPSSRMRLDFSRWGMNLEEGNHEKSVTSTQASDAYSSRTDLTPTNWEPRN</sequence>
<comment type="caution">
    <text evidence="9">The sequence shown here is derived from an EMBL/GenBank/DDBJ whole genome shotgun (WGS) entry which is preliminary data.</text>
</comment>
<feature type="region of interest" description="Disordered" evidence="6">
    <location>
        <begin position="376"/>
        <end position="405"/>
    </location>
</feature>
<dbReference type="GO" id="GO:0016020">
    <property type="term" value="C:membrane"/>
    <property type="evidence" value="ECO:0007669"/>
    <property type="project" value="UniProtKB-SubCell"/>
</dbReference>
<dbReference type="Proteomes" id="UP000813444">
    <property type="component" value="Unassembled WGS sequence"/>
</dbReference>
<dbReference type="Pfam" id="PF20684">
    <property type="entry name" value="Fung_rhodopsin"/>
    <property type="match status" value="1"/>
</dbReference>
<accession>A0A8K0WPS5</accession>
<dbReference type="OrthoDB" id="5329176at2759"/>
<comment type="similarity">
    <text evidence="5">Belongs to the SAT4 family.</text>
</comment>
<evidence type="ECO:0000256" key="6">
    <source>
        <dbReference type="SAM" id="MobiDB-lite"/>
    </source>
</evidence>
<feature type="transmembrane region" description="Helical" evidence="7">
    <location>
        <begin position="109"/>
        <end position="130"/>
    </location>
</feature>
<organism evidence="9 10">
    <name type="scientific">Stachybotrys elegans</name>
    <dbReference type="NCBI Taxonomy" id="80388"/>
    <lineage>
        <taxon>Eukaryota</taxon>
        <taxon>Fungi</taxon>
        <taxon>Dikarya</taxon>
        <taxon>Ascomycota</taxon>
        <taxon>Pezizomycotina</taxon>
        <taxon>Sordariomycetes</taxon>
        <taxon>Hypocreomycetidae</taxon>
        <taxon>Hypocreales</taxon>
        <taxon>Stachybotryaceae</taxon>
        <taxon>Stachybotrys</taxon>
    </lineage>
</organism>
<evidence type="ECO:0000256" key="5">
    <source>
        <dbReference type="ARBA" id="ARBA00038359"/>
    </source>
</evidence>
<feature type="transmembrane region" description="Helical" evidence="7">
    <location>
        <begin position="142"/>
        <end position="162"/>
    </location>
</feature>
<keyword evidence="2 7" id="KW-0812">Transmembrane</keyword>
<dbReference type="PANTHER" id="PTHR33048:SF47">
    <property type="entry name" value="INTEGRAL MEMBRANE PROTEIN-RELATED"/>
    <property type="match status" value="1"/>
</dbReference>
<evidence type="ECO:0000313" key="9">
    <source>
        <dbReference type="EMBL" id="KAH7313638.1"/>
    </source>
</evidence>
<proteinExistence type="inferred from homology"/>